<dbReference type="AlphaFoldDB" id="A0A8T1QIY6"/>
<name>A0A8T1QIY6_CARIL</name>
<evidence type="ECO:0000313" key="2">
    <source>
        <dbReference type="EMBL" id="KAG6712925.1"/>
    </source>
</evidence>
<reference evidence="1" key="1">
    <citation type="submission" date="2020-12" db="EMBL/GenBank/DDBJ databases">
        <title>WGS assembly of Carya illinoinensis cv. Pawnee.</title>
        <authorList>
            <person name="Platts A."/>
            <person name="Shu S."/>
            <person name="Wright S."/>
            <person name="Barry K."/>
            <person name="Edger P."/>
            <person name="Pires J.C."/>
            <person name="Schmutz J."/>
        </authorList>
    </citation>
    <scope>NUCLEOTIDE SEQUENCE</scope>
    <source>
        <tissue evidence="1">Leaf</tissue>
    </source>
</reference>
<dbReference type="EMBL" id="CM031813">
    <property type="protein sequence ID" value="KAG6654191.1"/>
    <property type="molecule type" value="Genomic_DNA"/>
</dbReference>
<proteinExistence type="predicted"/>
<dbReference type="Proteomes" id="UP000811609">
    <property type="component" value="Chromosome 5"/>
</dbReference>
<keyword evidence="3" id="KW-1185">Reference proteome</keyword>
<accession>A0A8T1QIY6</accession>
<sequence>MVTGDLETSKQQKPRKSIFRETTCHCVDKMTTHALQEKCSQCCLFPLVGARTRQPKVQKYKYRRSLIYIAEDVPSTCQHVH</sequence>
<gene>
    <name evidence="1" type="ORF">CIPAW_05G127800</name>
    <name evidence="2" type="ORF">I3842_05G125000</name>
</gene>
<dbReference type="Proteomes" id="UP000811246">
    <property type="component" value="Chromosome 5"/>
</dbReference>
<evidence type="ECO:0000313" key="3">
    <source>
        <dbReference type="Proteomes" id="UP000811609"/>
    </source>
</evidence>
<reference evidence="2" key="2">
    <citation type="submission" date="2021-01" db="EMBL/GenBank/DDBJ databases">
        <authorList>
            <person name="Lovell J.T."/>
            <person name="Bentley N."/>
            <person name="Bhattarai G."/>
            <person name="Jenkins J.W."/>
            <person name="Sreedasyam A."/>
            <person name="Alarcon Y."/>
            <person name="Bock C."/>
            <person name="Boston L."/>
            <person name="Carlson J."/>
            <person name="Cervantes K."/>
            <person name="Clermont K."/>
            <person name="Krom N."/>
            <person name="Kubenka K."/>
            <person name="Mamidi S."/>
            <person name="Mattison C."/>
            <person name="Monteros M."/>
            <person name="Pisani C."/>
            <person name="Plott C."/>
            <person name="Rajasekar S."/>
            <person name="Rhein H.S."/>
            <person name="Rohla C."/>
            <person name="Song M."/>
            <person name="Hilaire R.S."/>
            <person name="Shu S."/>
            <person name="Wells L."/>
            <person name="Wang X."/>
            <person name="Webber J."/>
            <person name="Heerema R.J."/>
            <person name="Klein P."/>
            <person name="Conner P."/>
            <person name="Grauke L."/>
            <person name="Grimwood J."/>
            <person name="Schmutz J."/>
            <person name="Randall J.J."/>
        </authorList>
    </citation>
    <scope>NUCLEOTIDE SEQUENCE</scope>
    <source>
        <tissue evidence="2">Leaf</tissue>
    </source>
</reference>
<dbReference type="EMBL" id="CM031829">
    <property type="protein sequence ID" value="KAG6712925.1"/>
    <property type="molecule type" value="Genomic_DNA"/>
</dbReference>
<evidence type="ECO:0000313" key="1">
    <source>
        <dbReference type="EMBL" id="KAG6654191.1"/>
    </source>
</evidence>
<organism evidence="1 3">
    <name type="scientific">Carya illinoinensis</name>
    <name type="common">Pecan</name>
    <dbReference type="NCBI Taxonomy" id="32201"/>
    <lineage>
        <taxon>Eukaryota</taxon>
        <taxon>Viridiplantae</taxon>
        <taxon>Streptophyta</taxon>
        <taxon>Embryophyta</taxon>
        <taxon>Tracheophyta</taxon>
        <taxon>Spermatophyta</taxon>
        <taxon>Magnoliopsida</taxon>
        <taxon>eudicotyledons</taxon>
        <taxon>Gunneridae</taxon>
        <taxon>Pentapetalae</taxon>
        <taxon>rosids</taxon>
        <taxon>fabids</taxon>
        <taxon>Fagales</taxon>
        <taxon>Juglandaceae</taxon>
        <taxon>Carya</taxon>
    </lineage>
</organism>
<protein>
    <submittedName>
        <fullName evidence="1">Uncharacterized protein</fullName>
    </submittedName>
</protein>
<comment type="caution">
    <text evidence="1">The sequence shown here is derived from an EMBL/GenBank/DDBJ whole genome shotgun (WGS) entry which is preliminary data.</text>
</comment>